<proteinExistence type="predicted"/>
<accession>A0ABT0LKF1</accession>
<sequence length="142" mass="15786">MKDYKIISAVILFSVSAIVSATTIEKAEGNYFSKNWNSTAPYGGLCIGGSKCGIDNYLKIDYPPNTFLSEVQIYAHDNVGSKTQAEIHLFVDGQPVAYEDVKKVGSLLQFVLYREVSILEFRSLAIDDNESDETVIEYINTL</sequence>
<feature type="signal peptide" evidence="1">
    <location>
        <begin position="1"/>
        <end position="21"/>
    </location>
</feature>
<evidence type="ECO:0000313" key="2">
    <source>
        <dbReference type="EMBL" id="MCL1127782.1"/>
    </source>
</evidence>
<name>A0ABT0LKF1_9GAMM</name>
<evidence type="ECO:0008006" key="4">
    <source>
        <dbReference type="Google" id="ProtNLM"/>
    </source>
</evidence>
<comment type="caution">
    <text evidence="2">The sequence shown here is derived from an EMBL/GenBank/DDBJ whole genome shotgun (WGS) entry which is preliminary data.</text>
</comment>
<feature type="chain" id="PRO_5046231122" description="Glycosyl hydrolase family 98 putative carbohydrate-binding module domain-containing protein" evidence="1">
    <location>
        <begin position="22"/>
        <end position="142"/>
    </location>
</feature>
<evidence type="ECO:0000256" key="1">
    <source>
        <dbReference type="SAM" id="SignalP"/>
    </source>
</evidence>
<dbReference type="Proteomes" id="UP001203423">
    <property type="component" value="Unassembled WGS sequence"/>
</dbReference>
<keyword evidence="1" id="KW-0732">Signal</keyword>
<gene>
    <name evidence="2" type="ORF">L2764_25785</name>
</gene>
<keyword evidence="3" id="KW-1185">Reference proteome</keyword>
<reference evidence="2 3" key="1">
    <citation type="submission" date="2022-01" db="EMBL/GenBank/DDBJ databases">
        <title>Whole genome-based taxonomy of the Shewanellaceae.</title>
        <authorList>
            <person name="Martin-Rodriguez A.J."/>
        </authorList>
    </citation>
    <scope>NUCLEOTIDE SEQUENCE [LARGE SCALE GENOMIC DNA]</scope>
    <source>
        <strain evidence="2 3">DSM 17177</strain>
    </source>
</reference>
<dbReference type="RefSeq" id="WP_248943215.1">
    <property type="nucleotide sequence ID" value="NZ_JAKIKS010000213.1"/>
</dbReference>
<dbReference type="EMBL" id="JAKIKS010000213">
    <property type="protein sequence ID" value="MCL1127782.1"/>
    <property type="molecule type" value="Genomic_DNA"/>
</dbReference>
<evidence type="ECO:0000313" key="3">
    <source>
        <dbReference type="Proteomes" id="UP001203423"/>
    </source>
</evidence>
<organism evidence="2 3">
    <name type="scientific">Shewanella surugensis</name>
    <dbReference type="NCBI Taxonomy" id="212020"/>
    <lineage>
        <taxon>Bacteria</taxon>
        <taxon>Pseudomonadati</taxon>
        <taxon>Pseudomonadota</taxon>
        <taxon>Gammaproteobacteria</taxon>
        <taxon>Alteromonadales</taxon>
        <taxon>Shewanellaceae</taxon>
        <taxon>Shewanella</taxon>
    </lineage>
</organism>
<protein>
    <recommendedName>
        <fullName evidence="4">Glycosyl hydrolase family 98 putative carbohydrate-binding module domain-containing protein</fullName>
    </recommendedName>
</protein>